<feature type="region of interest" description="Disordered" evidence="1">
    <location>
        <begin position="142"/>
        <end position="283"/>
    </location>
</feature>
<feature type="compositionally biased region" description="Basic and acidic residues" evidence="1">
    <location>
        <begin position="159"/>
        <end position="171"/>
    </location>
</feature>
<evidence type="ECO:0000313" key="2">
    <source>
        <dbReference type="EMBL" id="CAA9482286.1"/>
    </source>
</evidence>
<accession>A0A6J4RU78</accession>
<protein>
    <submittedName>
        <fullName evidence="2">Uncharacterized protein</fullName>
    </submittedName>
</protein>
<name>A0A6J4RU78_9ACTN</name>
<dbReference type="EMBL" id="CADCVO010000191">
    <property type="protein sequence ID" value="CAA9482286.1"/>
    <property type="molecule type" value="Genomic_DNA"/>
</dbReference>
<feature type="compositionally biased region" description="Low complexity" evidence="1">
    <location>
        <begin position="18"/>
        <end position="48"/>
    </location>
</feature>
<feature type="region of interest" description="Disordered" evidence="1">
    <location>
        <begin position="1"/>
        <end position="84"/>
    </location>
</feature>
<evidence type="ECO:0000256" key="1">
    <source>
        <dbReference type="SAM" id="MobiDB-lite"/>
    </source>
</evidence>
<organism evidence="2">
    <name type="scientific">uncultured Solirubrobacteraceae bacterium</name>
    <dbReference type="NCBI Taxonomy" id="1162706"/>
    <lineage>
        <taxon>Bacteria</taxon>
        <taxon>Bacillati</taxon>
        <taxon>Actinomycetota</taxon>
        <taxon>Thermoleophilia</taxon>
        <taxon>Solirubrobacterales</taxon>
        <taxon>Solirubrobacteraceae</taxon>
        <taxon>environmental samples</taxon>
    </lineage>
</organism>
<reference evidence="2" key="1">
    <citation type="submission" date="2020-02" db="EMBL/GenBank/DDBJ databases">
        <authorList>
            <person name="Meier V. D."/>
        </authorList>
    </citation>
    <scope>NUCLEOTIDE SEQUENCE</scope>
    <source>
        <strain evidence="2">AVDCRST_MAG13</strain>
    </source>
</reference>
<feature type="compositionally biased region" description="Basic residues" evidence="1">
    <location>
        <begin position="233"/>
        <end position="242"/>
    </location>
</feature>
<feature type="compositionally biased region" description="Low complexity" evidence="1">
    <location>
        <begin position="172"/>
        <end position="184"/>
    </location>
</feature>
<feature type="compositionally biased region" description="Low complexity" evidence="1">
    <location>
        <begin position="243"/>
        <end position="252"/>
    </location>
</feature>
<sequence>MGGGVVERARRRGGGVARAGEGLLGRPQADGARAGARGGDADLAARPGGADGEDRVGVGVRAADRGAGPGLGVGEPDLEHEPALGAGGEEVLDGLRALPAGARGAHLRAEGDEGGLQVAARRLGPGRRAEVAADGGLGAHLEVRHAARGGRQRLGKALEPGHGRHRADGRAAARAQDARQAGPAEQERPPRIQPPVPDLRHDDRASGEHRDARPVTERRDRLLARPRGDDGRRLRRPLRLRHTTPSSSTSTPGETAYTSAAHRGATIIGSPRPTGWEEVRSPA</sequence>
<feature type="compositionally biased region" description="Basic and acidic residues" evidence="1">
    <location>
        <begin position="198"/>
        <end position="232"/>
    </location>
</feature>
<dbReference type="AlphaFoldDB" id="A0A6J4RU78"/>
<gene>
    <name evidence="2" type="ORF">AVDCRST_MAG13-1241</name>
</gene>
<proteinExistence type="predicted"/>